<evidence type="ECO:0000313" key="2">
    <source>
        <dbReference type="Proteomes" id="UP001148125"/>
    </source>
</evidence>
<dbReference type="Proteomes" id="UP001148125">
    <property type="component" value="Unassembled WGS sequence"/>
</dbReference>
<dbReference type="Pfam" id="PF12841">
    <property type="entry name" value="YvrJ"/>
    <property type="match status" value="1"/>
</dbReference>
<gene>
    <name evidence="1" type="ORF">N7Z68_11415</name>
</gene>
<name>A0ABT5VEV5_9BACI</name>
<dbReference type="InterPro" id="IPR024419">
    <property type="entry name" value="YvrJ"/>
</dbReference>
<reference evidence="1" key="1">
    <citation type="submission" date="2024-05" db="EMBL/GenBank/DDBJ databases">
        <title>Alkalihalobacillus sp. strain MEB203 novel alkaliphilic bacterium from Lonar Lake, India.</title>
        <authorList>
            <person name="Joshi A."/>
            <person name="Thite S."/>
            <person name="Mengade P."/>
        </authorList>
    </citation>
    <scope>NUCLEOTIDE SEQUENCE</scope>
    <source>
        <strain evidence="1">MEB 203</strain>
    </source>
</reference>
<evidence type="ECO:0000313" key="1">
    <source>
        <dbReference type="EMBL" id="MDE5413989.1"/>
    </source>
</evidence>
<comment type="caution">
    <text evidence="1">The sequence shown here is derived from an EMBL/GenBank/DDBJ whole genome shotgun (WGS) entry which is preliminary data.</text>
</comment>
<protein>
    <submittedName>
        <fullName evidence="1">YvrJ family protein</fullName>
    </submittedName>
</protein>
<organism evidence="1 2">
    <name type="scientific">Alkalihalobacterium chitinilyticum</name>
    <dbReference type="NCBI Taxonomy" id="2980103"/>
    <lineage>
        <taxon>Bacteria</taxon>
        <taxon>Bacillati</taxon>
        <taxon>Bacillota</taxon>
        <taxon>Bacilli</taxon>
        <taxon>Bacillales</taxon>
        <taxon>Bacillaceae</taxon>
        <taxon>Alkalihalobacterium</taxon>
    </lineage>
</organism>
<accession>A0ABT5VEV5</accession>
<keyword evidence="2" id="KW-1185">Reference proteome</keyword>
<proteinExistence type="predicted"/>
<dbReference type="RefSeq" id="WP_275118607.1">
    <property type="nucleotide sequence ID" value="NZ_JAOTPO010000007.1"/>
</dbReference>
<dbReference type="EMBL" id="JAOTPO010000007">
    <property type="protein sequence ID" value="MDE5413989.1"/>
    <property type="molecule type" value="Genomic_DNA"/>
</dbReference>
<sequence length="59" mass="6926">MEMWLPLLSEFGFPVMVTLYLLHRVEKKLDLVNQSIERLPESLASLHYYRSSEQKKSSG</sequence>